<dbReference type="AlphaFoldDB" id="A0A1B0B0Y3"/>
<evidence type="ECO:0000313" key="1">
    <source>
        <dbReference type="EnsemblMetazoa" id="GPPI015187-PA"/>
    </source>
</evidence>
<sequence length="72" mass="8331">MGGATTALTNTITLEHLPKECHLKAIILANLISDEDLEKLTRQEKVWLFSMLRHAVEDFNKSFRQTTKLYKQ</sequence>
<accession>A0A1B0B0Y3</accession>
<organism evidence="1 2">
    <name type="scientific">Glossina palpalis gambiensis</name>
    <dbReference type="NCBI Taxonomy" id="67801"/>
    <lineage>
        <taxon>Eukaryota</taxon>
        <taxon>Metazoa</taxon>
        <taxon>Ecdysozoa</taxon>
        <taxon>Arthropoda</taxon>
        <taxon>Hexapoda</taxon>
        <taxon>Insecta</taxon>
        <taxon>Pterygota</taxon>
        <taxon>Neoptera</taxon>
        <taxon>Endopterygota</taxon>
        <taxon>Diptera</taxon>
        <taxon>Brachycera</taxon>
        <taxon>Muscomorpha</taxon>
        <taxon>Hippoboscoidea</taxon>
        <taxon>Glossinidae</taxon>
        <taxon>Glossina</taxon>
    </lineage>
</organism>
<dbReference type="EnsemblMetazoa" id="GPPI015187-RA">
    <property type="protein sequence ID" value="GPPI015187-PA"/>
    <property type="gene ID" value="GPPI015187"/>
</dbReference>
<dbReference type="VEuPathDB" id="VectorBase:GPPI015187"/>
<protein>
    <submittedName>
        <fullName evidence="1">Uncharacterized protein</fullName>
    </submittedName>
</protein>
<dbReference type="EMBL" id="JXJN01006891">
    <property type="status" value="NOT_ANNOTATED_CDS"/>
    <property type="molecule type" value="Genomic_DNA"/>
</dbReference>
<proteinExistence type="predicted"/>
<evidence type="ECO:0000313" key="2">
    <source>
        <dbReference type="Proteomes" id="UP000092460"/>
    </source>
</evidence>
<keyword evidence="2" id="KW-1185">Reference proteome</keyword>
<name>A0A1B0B0Y3_9MUSC</name>
<reference evidence="2" key="1">
    <citation type="submission" date="2015-01" db="EMBL/GenBank/DDBJ databases">
        <authorList>
            <person name="Aksoy S."/>
            <person name="Warren W."/>
            <person name="Wilson R.K."/>
        </authorList>
    </citation>
    <scope>NUCLEOTIDE SEQUENCE [LARGE SCALE GENOMIC DNA]</scope>
    <source>
        <strain evidence="2">IAEA</strain>
    </source>
</reference>
<dbReference type="Proteomes" id="UP000092460">
    <property type="component" value="Unassembled WGS sequence"/>
</dbReference>
<reference evidence="1" key="2">
    <citation type="submission" date="2020-05" db="UniProtKB">
        <authorList>
            <consortium name="EnsemblMetazoa"/>
        </authorList>
    </citation>
    <scope>IDENTIFICATION</scope>
    <source>
        <strain evidence="1">IAEA</strain>
    </source>
</reference>